<gene>
    <name evidence="3" type="ORF">ThesuDRAFT_02249</name>
</gene>
<dbReference type="Gene3D" id="3.40.50.620">
    <property type="entry name" value="HUPs"/>
    <property type="match status" value="1"/>
</dbReference>
<comment type="caution">
    <text evidence="3">The sequence shown here is derived from an EMBL/GenBank/DDBJ whole genome shotgun (WGS) entry which is preliminary data.</text>
</comment>
<dbReference type="AlphaFoldDB" id="K6QD33"/>
<dbReference type="eggNOG" id="COG0589">
    <property type="taxonomic scope" value="Bacteria"/>
</dbReference>
<evidence type="ECO:0000313" key="4">
    <source>
        <dbReference type="Proteomes" id="UP000005710"/>
    </source>
</evidence>
<evidence type="ECO:0000259" key="2">
    <source>
        <dbReference type="Pfam" id="PF00582"/>
    </source>
</evidence>
<dbReference type="STRING" id="867903.ThesuDRAFT_02249"/>
<dbReference type="CDD" id="cd00293">
    <property type="entry name" value="USP-like"/>
    <property type="match status" value="1"/>
</dbReference>
<dbReference type="EMBL" id="AENY02000003">
    <property type="protein sequence ID" value="EKP94511.1"/>
    <property type="molecule type" value="Genomic_DNA"/>
</dbReference>
<evidence type="ECO:0000256" key="1">
    <source>
        <dbReference type="ARBA" id="ARBA00008791"/>
    </source>
</evidence>
<dbReference type="PANTHER" id="PTHR31964:SF113">
    <property type="entry name" value="USPA DOMAIN-CONTAINING PROTEIN"/>
    <property type="match status" value="1"/>
</dbReference>
<dbReference type="Proteomes" id="UP000005710">
    <property type="component" value="Unassembled WGS sequence"/>
</dbReference>
<accession>K6QD33</accession>
<protein>
    <submittedName>
        <fullName evidence="3">Universal stress protein UspA-like protein</fullName>
    </submittedName>
</protein>
<feature type="domain" description="UspA" evidence="2">
    <location>
        <begin position="11"/>
        <end position="148"/>
    </location>
</feature>
<comment type="similarity">
    <text evidence="1">Belongs to the universal stress protein A family.</text>
</comment>
<dbReference type="PANTHER" id="PTHR31964">
    <property type="entry name" value="ADENINE NUCLEOTIDE ALPHA HYDROLASES-LIKE SUPERFAMILY PROTEIN"/>
    <property type="match status" value="1"/>
</dbReference>
<sequence length="149" mass="16033">MAPEGGRDLVKVMVAVDGSPPSARAVDMAGRLIQGREGAQVILVHCVAGMSGDLFVGLDAVYRFMEESERLGRSILEAAARRLPEPRPPVLQLLRRGDPGHEIVAVAREQRPDLLVVGRRGLGRLQAALLGSVSAYVIEHWDGPVLVVQ</sequence>
<dbReference type="Pfam" id="PF00582">
    <property type="entry name" value="Usp"/>
    <property type="match status" value="1"/>
</dbReference>
<organism evidence="3 4">
    <name type="scientific">Thermaerobacter subterraneus DSM 13965</name>
    <dbReference type="NCBI Taxonomy" id="867903"/>
    <lineage>
        <taxon>Bacteria</taxon>
        <taxon>Bacillati</taxon>
        <taxon>Bacillota</taxon>
        <taxon>Clostridia</taxon>
        <taxon>Eubacteriales</taxon>
        <taxon>Clostridiales Family XVII. Incertae Sedis</taxon>
        <taxon>Thermaerobacter</taxon>
    </lineage>
</organism>
<dbReference type="InterPro" id="IPR014729">
    <property type="entry name" value="Rossmann-like_a/b/a_fold"/>
</dbReference>
<reference evidence="3" key="1">
    <citation type="submission" date="2010-10" db="EMBL/GenBank/DDBJ databases">
        <authorList>
            <consortium name="US DOE Joint Genome Institute (JGI-PGF)"/>
            <person name="Lucas S."/>
            <person name="Copeland A."/>
            <person name="Lapidus A."/>
            <person name="Bruce D."/>
            <person name="Goodwin L."/>
            <person name="Pitluck S."/>
            <person name="Kyrpides N."/>
            <person name="Mavromatis K."/>
            <person name="Detter J.C."/>
            <person name="Han C."/>
            <person name="Land M."/>
            <person name="Hauser L."/>
            <person name="Markowitz V."/>
            <person name="Cheng J.-F."/>
            <person name="Hugenholtz P."/>
            <person name="Woyke T."/>
            <person name="Wu D."/>
            <person name="Pukall R."/>
            <person name="Wahrenburg C."/>
            <person name="Brambilla E."/>
            <person name="Klenk H.-P."/>
            <person name="Eisen J.A."/>
        </authorList>
    </citation>
    <scope>NUCLEOTIDE SEQUENCE [LARGE SCALE GENOMIC DNA]</scope>
    <source>
        <strain evidence="3">DSM 13965</strain>
    </source>
</reference>
<keyword evidence="4" id="KW-1185">Reference proteome</keyword>
<name>K6QD33_9FIRM</name>
<dbReference type="InterPro" id="IPR006015">
    <property type="entry name" value="Universal_stress_UspA"/>
</dbReference>
<dbReference type="SUPFAM" id="SSF52402">
    <property type="entry name" value="Adenine nucleotide alpha hydrolases-like"/>
    <property type="match status" value="1"/>
</dbReference>
<dbReference type="HOGENOM" id="CLU_049301_16_2_9"/>
<reference evidence="3" key="2">
    <citation type="submission" date="2012-10" db="EMBL/GenBank/DDBJ databases">
        <title>Improved high-quality draft of Thermaerobacter subterraneus C21, DSM 13965.</title>
        <authorList>
            <consortium name="DOE Joint Genome Institute"/>
            <person name="Eisen J."/>
            <person name="Huntemann M."/>
            <person name="Wei C.-L."/>
            <person name="Han J."/>
            <person name="Detter J.C."/>
            <person name="Han C."/>
            <person name="Tapia R."/>
            <person name="Chen A."/>
            <person name="Kyrpides N."/>
            <person name="Mavromatis K."/>
            <person name="Markowitz V."/>
            <person name="Szeto E."/>
            <person name="Ivanova N."/>
            <person name="Mikhailova N."/>
            <person name="Ovchinnikova G."/>
            <person name="Pagani I."/>
            <person name="Pati A."/>
            <person name="Goodwin L."/>
            <person name="Nordberg H.P."/>
            <person name="Cantor M.N."/>
            <person name="Hua S.X."/>
            <person name="Woyke T."/>
            <person name="Eisen J."/>
            <person name="Klenk H.-P."/>
        </authorList>
    </citation>
    <scope>NUCLEOTIDE SEQUENCE [LARGE SCALE GENOMIC DNA]</scope>
    <source>
        <strain evidence="3">DSM 13965</strain>
    </source>
</reference>
<evidence type="ECO:0000313" key="3">
    <source>
        <dbReference type="EMBL" id="EKP94511.1"/>
    </source>
</evidence>
<proteinExistence type="inferred from homology"/>
<dbReference type="PRINTS" id="PR01438">
    <property type="entry name" value="UNVRSLSTRESS"/>
</dbReference>
<dbReference type="InterPro" id="IPR006016">
    <property type="entry name" value="UspA"/>
</dbReference>